<keyword evidence="3" id="KW-1185">Reference proteome</keyword>
<name>W8SJG2_9RHOB</name>
<dbReference type="OrthoDB" id="9807941at2"/>
<dbReference type="RefSeq" id="WP_025310572.1">
    <property type="nucleotide sequence ID" value="NZ_CP004372.1"/>
</dbReference>
<keyword evidence="2" id="KW-0560">Oxidoreductase</keyword>
<dbReference type="Proteomes" id="UP000019593">
    <property type="component" value="Chromosome"/>
</dbReference>
<gene>
    <name evidence="2" type="ORF">roselon_00188</name>
</gene>
<dbReference type="GO" id="GO:0016491">
    <property type="term" value="F:oxidoreductase activity"/>
    <property type="evidence" value="ECO:0007669"/>
    <property type="project" value="UniProtKB-KW"/>
</dbReference>
<evidence type="ECO:0000313" key="2">
    <source>
        <dbReference type="EMBL" id="AHM02645.1"/>
    </source>
</evidence>
<evidence type="ECO:0000313" key="3">
    <source>
        <dbReference type="Proteomes" id="UP000019593"/>
    </source>
</evidence>
<dbReference type="EMBL" id="CP004372">
    <property type="protein sequence ID" value="AHM02645.1"/>
    <property type="molecule type" value="Genomic_DNA"/>
</dbReference>
<dbReference type="EC" id="1.6.5.3" evidence="2"/>
<sequence length="207" mass="21518">MNLAEDMWLRGQAAQRSILELTAFNAAFLSNATVQAMELGLTAPMTFWSAIGRAGAAPIVAANGGDDRAEAQGAAETAMAALNPAKAEVVQLHPDPEPEPQPAPEAAPAQTTVSATASAMAELGELPAGPSPHLLDAPREGGADDLTSLKGVGAKLAEALNEFGIFHFDQIAALDADGIDWLNEQQPGFKMTCTRYDLVTQAQARLG</sequence>
<organism evidence="2 3">
    <name type="scientific">Roseicyclus elongatus DSM 19469</name>
    <dbReference type="NCBI Taxonomy" id="1294273"/>
    <lineage>
        <taxon>Bacteria</taxon>
        <taxon>Pseudomonadati</taxon>
        <taxon>Pseudomonadota</taxon>
        <taxon>Alphaproteobacteria</taxon>
        <taxon>Rhodobacterales</taxon>
        <taxon>Roseobacteraceae</taxon>
        <taxon>Roseicyclus</taxon>
    </lineage>
</organism>
<dbReference type="STRING" id="1294273.roselon_00188"/>
<dbReference type="Gene3D" id="1.10.150.20">
    <property type="entry name" value="5' to 3' exonuclease, C-terminal subdomain"/>
    <property type="match status" value="1"/>
</dbReference>
<dbReference type="AlphaFoldDB" id="W8SJG2"/>
<reference evidence="2 3" key="1">
    <citation type="submission" date="2013-03" db="EMBL/GenBank/DDBJ databases">
        <authorList>
            <person name="Fiebig A."/>
            <person name="Goeker M."/>
            <person name="Klenk H.-P.P."/>
        </authorList>
    </citation>
    <scope>NUCLEOTIDE SEQUENCE [LARGE SCALE GENOMIC DNA]</scope>
    <source>
        <strain evidence="3">DSM 19469</strain>
    </source>
</reference>
<dbReference type="eggNOG" id="COG3743">
    <property type="taxonomic scope" value="Bacteria"/>
</dbReference>
<feature type="region of interest" description="Disordered" evidence="1">
    <location>
        <begin position="92"/>
        <end position="114"/>
    </location>
</feature>
<protein>
    <submittedName>
        <fullName evidence="2">NADH-ubiquinone oxidoreductase chain E</fullName>
        <ecNumber evidence="2">1.6.5.3</ecNumber>
    </submittedName>
</protein>
<keyword evidence="2" id="KW-0830">Ubiquinone</keyword>
<accession>W8SJG2</accession>
<dbReference type="HOGENOM" id="CLU_1325512_0_0_5"/>
<proteinExistence type="predicted"/>
<dbReference type="PATRIC" id="fig|1294273.3.peg.181"/>
<dbReference type="KEGG" id="red:roselon_00188"/>
<evidence type="ECO:0000256" key="1">
    <source>
        <dbReference type="SAM" id="MobiDB-lite"/>
    </source>
</evidence>